<feature type="transmembrane region" description="Helical" evidence="1">
    <location>
        <begin position="43"/>
        <end position="66"/>
    </location>
</feature>
<gene>
    <name evidence="2" type="ORF">HNP52_003657</name>
</gene>
<evidence type="ECO:0000313" key="3">
    <source>
        <dbReference type="Proteomes" id="UP000575241"/>
    </source>
</evidence>
<dbReference type="EMBL" id="JACHLN010000003">
    <property type="protein sequence ID" value="MBB4840565.1"/>
    <property type="molecule type" value="Genomic_DNA"/>
</dbReference>
<keyword evidence="3" id="KW-1185">Reference proteome</keyword>
<proteinExistence type="predicted"/>
<keyword evidence="1" id="KW-0472">Membrane</keyword>
<organism evidence="2 3">
    <name type="scientific">Sphingomonas kyeonggiensis</name>
    <dbReference type="NCBI Taxonomy" id="1268553"/>
    <lineage>
        <taxon>Bacteria</taxon>
        <taxon>Pseudomonadati</taxon>
        <taxon>Pseudomonadota</taxon>
        <taxon>Alphaproteobacteria</taxon>
        <taxon>Sphingomonadales</taxon>
        <taxon>Sphingomonadaceae</taxon>
        <taxon>Sphingomonas</taxon>
    </lineage>
</organism>
<protein>
    <submittedName>
        <fullName evidence="2">Uncharacterized protein</fullName>
    </submittedName>
</protein>
<dbReference type="Proteomes" id="UP000575241">
    <property type="component" value="Unassembled WGS sequence"/>
</dbReference>
<evidence type="ECO:0000313" key="2">
    <source>
        <dbReference type="EMBL" id="MBB4840565.1"/>
    </source>
</evidence>
<keyword evidence="1" id="KW-0812">Transmembrane</keyword>
<sequence length="74" mass="7732">MPRPGLRDLAASLMLLLGLAALSPFLFLLGTTIVSGIDPYEGMFFLLLFASSAAGGALLVGSAWVYTSSLRAKL</sequence>
<comment type="caution">
    <text evidence="2">The sequence shown here is derived from an EMBL/GenBank/DDBJ whole genome shotgun (WGS) entry which is preliminary data.</text>
</comment>
<name>A0A7W7K565_9SPHN</name>
<keyword evidence="1" id="KW-1133">Transmembrane helix</keyword>
<accession>A0A7W7K565</accession>
<feature type="transmembrane region" description="Helical" evidence="1">
    <location>
        <begin position="12"/>
        <end position="37"/>
    </location>
</feature>
<reference evidence="2 3" key="1">
    <citation type="submission" date="2020-08" db="EMBL/GenBank/DDBJ databases">
        <title>Functional genomics of gut bacteria from endangered species of beetles.</title>
        <authorList>
            <person name="Carlos-Shanley C."/>
        </authorList>
    </citation>
    <scope>NUCLEOTIDE SEQUENCE [LARGE SCALE GENOMIC DNA]</scope>
    <source>
        <strain evidence="2 3">S00224</strain>
    </source>
</reference>
<evidence type="ECO:0000256" key="1">
    <source>
        <dbReference type="SAM" id="Phobius"/>
    </source>
</evidence>
<dbReference type="AlphaFoldDB" id="A0A7W7K565"/>
<dbReference type="RefSeq" id="WP_184169020.1">
    <property type="nucleotide sequence ID" value="NZ_JACHLN010000003.1"/>
</dbReference>